<accession>A0A6A5XQ83</accession>
<dbReference type="PROSITE" id="PS00107">
    <property type="entry name" value="PROTEIN_KINASE_ATP"/>
    <property type="match status" value="1"/>
</dbReference>
<dbReference type="PANTHER" id="PTHR24359">
    <property type="entry name" value="SERINE/THREONINE-PROTEIN KINASE SBK1"/>
    <property type="match status" value="1"/>
</dbReference>
<keyword evidence="1" id="KW-0547">Nucleotide-binding</keyword>
<evidence type="ECO:0000313" key="4">
    <source>
        <dbReference type="Proteomes" id="UP000799778"/>
    </source>
</evidence>
<proteinExistence type="predicted"/>
<dbReference type="EMBL" id="ML978070">
    <property type="protein sequence ID" value="KAF2014997.1"/>
    <property type="molecule type" value="Genomic_DNA"/>
</dbReference>
<dbReference type="PROSITE" id="PS50011">
    <property type="entry name" value="PROTEIN_KINASE_DOM"/>
    <property type="match status" value="1"/>
</dbReference>
<dbReference type="Proteomes" id="UP000799778">
    <property type="component" value="Unassembled WGS sequence"/>
</dbReference>
<dbReference type="GO" id="GO:0005524">
    <property type="term" value="F:ATP binding"/>
    <property type="evidence" value="ECO:0007669"/>
    <property type="project" value="UniProtKB-UniRule"/>
</dbReference>
<dbReference type="OrthoDB" id="4062651at2759"/>
<dbReference type="InterPro" id="IPR017441">
    <property type="entry name" value="Protein_kinase_ATP_BS"/>
</dbReference>
<keyword evidence="3" id="KW-0418">Kinase</keyword>
<keyword evidence="1" id="KW-0067">ATP-binding</keyword>
<keyword evidence="3" id="KW-0808">Transferase</keyword>
<dbReference type="GeneID" id="54279510"/>
<dbReference type="PANTHER" id="PTHR24359:SF1">
    <property type="entry name" value="INHIBITOR OF NUCLEAR FACTOR KAPPA-B KINASE EPSILON SUBUNIT HOMOLOG 1-RELATED"/>
    <property type="match status" value="1"/>
</dbReference>
<dbReference type="RefSeq" id="XP_033383336.1">
    <property type="nucleotide sequence ID" value="XM_033522113.1"/>
</dbReference>
<dbReference type="AlphaFoldDB" id="A0A6A5XQ83"/>
<feature type="binding site" evidence="1">
    <location>
        <position position="232"/>
    </location>
    <ligand>
        <name>ATP</name>
        <dbReference type="ChEBI" id="CHEBI:30616"/>
    </ligand>
</feature>
<organism evidence="3 4">
    <name type="scientific">Aaosphaeria arxii CBS 175.79</name>
    <dbReference type="NCBI Taxonomy" id="1450172"/>
    <lineage>
        <taxon>Eukaryota</taxon>
        <taxon>Fungi</taxon>
        <taxon>Dikarya</taxon>
        <taxon>Ascomycota</taxon>
        <taxon>Pezizomycotina</taxon>
        <taxon>Dothideomycetes</taxon>
        <taxon>Pleosporomycetidae</taxon>
        <taxon>Pleosporales</taxon>
        <taxon>Pleosporales incertae sedis</taxon>
        <taxon>Aaosphaeria</taxon>
    </lineage>
</organism>
<protein>
    <submittedName>
        <fullName evidence="3">Kinase-like protein</fullName>
    </submittedName>
</protein>
<dbReference type="Gene3D" id="1.10.510.10">
    <property type="entry name" value="Transferase(Phosphotransferase) domain 1"/>
    <property type="match status" value="1"/>
</dbReference>
<dbReference type="SUPFAM" id="SSF56112">
    <property type="entry name" value="Protein kinase-like (PK-like)"/>
    <property type="match status" value="1"/>
</dbReference>
<sequence>MDSTESLQAQNMTDGFSVMPAVSQSLTVDLKGRLQAHLDGLKKDKIGDRFRFIPRKLLRQLFTLENLTAYLKRYLPDVAEHKELASYIKDAAQQTFAILLLIDEPMRIHALKEECSKASTAESGMKETGIDEVLFMGQNGGARSYCSKQKLEQNPQLGDIAEKFDATQYLFPPFLSTADTPEYDPMRFVFPAEGPVKRRIGGGSFGVVWEMNIENDYIEYSEDDPSTVVACKILKTSIERPDWEMLKREVNVVKARQHPHVTPIYASFMACRPIHKDRDDKQRLHIMMPRARMDMRTWMKEKPCDNEFSPEDFKEHIWITISGLISALTYIHREIGGEVGYHGDIKPPNILLFKESRGYVWKLSDFGSANLKPSEDTATTTIQASPQWAPEEFQDGQKHGRLGDIWSLGCVFFHLVIMLLYGWDEEGLKKFEKQVGGEAFHKNKQLLRRWIQHLEKEAQKQNETQKQDMKVEKLLLLVQDMLRAQRLRPFSWEIDVGIYCIRNPTAKDDDIEQRLKSVIQRPRYNDREINHKPMERAKRLGRQRQYLQFLRERGWSEDQSSARQQITAANTISPFQVPKSEIPPRLDLITRMTQALDQNRMLVLHGLRGIGTH</sequence>
<dbReference type="InterPro" id="IPR000719">
    <property type="entry name" value="Prot_kinase_dom"/>
</dbReference>
<evidence type="ECO:0000256" key="1">
    <source>
        <dbReference type="PROSITE-ProRule" id="PRU10141"/>
    </source>
</evidence>
<feature type="domain" description="Protein kinase" evidence="2">
    <location>
        <begin position="194"/>
        <end position="506"/>
    </location>
</feature>
<evidence type="ECO:0000259" key="2">
    <source>
        <dbReference type="PROSITE" id="PS50011"/>
    </source>
</evidence>
<evidence type="ECO:0000313" key="3">
    <source>
        <dbReference type="EMBL" id="KAF2014997.1"/>
    </source>
</evidence>
<dbReference type="Pfam" id="PF00069">
    <property type="entry name" value="Pkinase"/>
    <property type="match status" value="1"/>
</dbReference>
<keyword evidence="4" id="KW-1185">Reference proteome</keyword>
<dbReference type="SMART" id="SM00220">
    <property type="entry name" value="S_TKc"/>
    <property type="match status" value="1"/>
</dbReference>
<dbReference type="GO" id="GO:0004674">
    <property type="term" value="F:protein serine/threonine kinase activity"/>
    <property type="evidence" value="ECO:0007669"/>
    <property type="project" value="TreeGrafter"/>
</dbReference>
<dbReference type="CDD" id="cd00180">
    <property type="entry name" value="PKc"/>
    <property type="match status" value="1"/>
</dbReference>
<gene>
    <name evidence="3" type="ORF">BU24DRAFT_226328</name>
</gene>
<reference evidence="3" key="1">
    <citation type="journal article" date="2020" name="Stud. Mycol.">
        <title>101 Dothideomycetes genomes: a test case for predicting lifestyles and emergence of pathogens.</title>
        <authorList>
            <person name="Haridas S."/>
            <person name="Albert R."/>
            <person name="Binder M."/>
            <person name="Bloem J."/>
            <person name="Labutti K."/>
            <person name="Salamov A."/>
            <person name="Andreopoulos B."/>
            <person name="Baker S."/>
            <person name="Barry K."/>
            <person name="Bills G."/>
            <person name="Bluhm B."/>
            <person name="Cannon C."/>
            <person name="Castanera R."/>
            <person name="Culley D."/>
            <person name="Daum C."/>
            <person name="Ezra D."/>
            <person name="Gonzalez J."/>
            <person name="Henrissat B."/>
            <person name="Kuo A."/>
            <person name="Liang C."/>
            <person name="Lipzen A."/>
            <person name="Lutzoni F."/>
            <person name="Magnuson J."/>
            <person name="Mondo S."/>
            <person name="Nolan M."/>
            <person name="Ohm R."/>
            <person name="Pangilinan J."/>
            <person name="Park H.-J."/>
            <person name="Ramirez L."/>
            <person name="Alfaro M."/>
            <person name="Sun H."/>
            <person name="Tritt A."/>
            <person name="Yoshinaga Y."/>
            <person name="Zwiers L.-H."/>
            <person name="Turgeon B."/>
            <person name="Goodwin S."/>
            <person name="Spatafora J."/>
            <person name="Crous P."/>
            <person name="Grigoriev I."/>
        </authorList>
    </citation>
    <scope>NUCLEOTIDE SEQUENCE</scope>
    <source>
        <strain evidence="3">CBS 175.79</strain>
    </source>
</reference>
<dbReference type="InterPro" id="IPR011009">
    <property type="entry name" value="Kinase-like_dom_sf"/>
</dbReference>
<name>A0A6A5XQ83_9PLEO</name>